<feature type="region of interest" description="Disordered" evidence="6">
    <location>
        <begin position="958"/>
        <end position="979"/>
    </location>
</feature>
<dbReference type="Pfam" id="PF10303">
    <property type="entry name" value="DUF2408"/>
    <property type="match status" value="1"/>
</dbReference>
<keyword evidence="5" id="KW-0175">Coiled coil</keyword>
<dbReference type="Pfam" id="PF26082">
    <property type="entry name" value="zf-C2H2_AcuF"/>
    <property type="match status" value="1"/>
</dbReference>
<evidence type="ECO:0000256" key="4">
    <source>
        <dbReference type="PROSITE-ProRule" id="PRU00810"/>
    </source>
</evidence>
<dbReference type="PROSITE" id="PS51035">
    <property type="entry name" value="BAG"/>
    <property type="match status" value="1"/>
</dbReference>
<feature type="compositionally biased region" description="Acidic residues" evidence="6">
    <location>
        <begin position="21"/>
        <end position="33"/>
    </location>
</feature>
<name>A0A2K0TFQ4_9HYPO</name>
<evidence type="ECO:0000256" key="5">
    <source>
        <dbReference type="SAM" id="Coils"/>
    </source>
</evidence>
<feature type="coiled-coil region" evidence="5">
    <location>
        <begin position="1228"/>
        <end position="1276"/>
    </location>
</feature>
<dbReference type="Pfam" id="PF02671">
    <property type="entry name" value="PAH"/>
    <property type="match status" value="2"/>
</dbReference>
<dbReference type="InterPro" id="IPR036533">
    <property type="entry name" value="BAG_dom_sf"/>
</dbReference>
<sequence length="1627" mass="183661">MIQNLNRSLDDDYVNGNTDQGGEDSDTDSELESDTDLLLGSIKDPIDRLYKLAVWIRNPATRLTSSKARNYKQIDEYSNIDLFDSYKNHDYDYVSSLFLEYEKHRALQESIPVECEEKASVSGDAEVDSSDHVWEPIQGVLSLYKDKVSKGAESYLVQRIARANGRRRQQFAYWKKHKDKLREHASNFVEAPTRQLIDEEHIINGHMGETKTPLSVTTATQLRLAQAAGQDILEKEGVLKLDVSEYAPSAWNPSKDTVSFPPPPTISTSDSFFECPYCFTICPISLLSEKAWRAHVIRDLRPYVCTYEQCLNSEQLYDTRDDWIQHEMSTHQRVFRCFEHEEEVFPTLAAYEGHVQACHKHNAVSAKFATSTMKHVHRSCPVCSVALGSMQKLQSHIALHLERFAMFSLPRHTEGSEDRETGSNLFTDHSENEESFKIDLDLESNVADESRDNQPMPSTSMTNGIPSIFTEDESSDEDRKVLHCAVSGCNKTFKFSKELSYHKVTDHEIYKKALFCEFCIGAGSMTDTSFPDPDYWIRHLRDSHHKCTTCYKTFRNAQAFNDHLNHCSGPPLREEGIARTNLKESRVDRLPPQDSKSHDEEDLEHEAQMQRLAARMKDLDTAGGSRREIAHYNGVPYRYDNFPEQVQDGTHPQLESRVPSVHSELKLTESTNPVSEALLPIYGQLQTLKRCLLEVKDSGGVSSARELDPYNMKLNSIDNQRVEGKFVVDGDVPEGQDRVNELLAECFDLSHDMRAKAGTPEHSPQPVSGNSVASDYLDADRHDEMAQIAISSRQELAGGDKQVTNYINKVKSHFQDKPEIYERFLDILQVHQREQSQAQDLVSQVTTIFDSAPELLEDFKTIVSKLNGGISDSEDKQRRGAVEFNDAIRYVNKVKLHFHDKPEIYEQFLEIVNTWQREKHPVKDIYTQLGTLFNSAPELFEEFDISYLEQGAAAGSSYTSQLHESAHMGSSPEQVKDGTNLQEEPQIPQMDNHDDDESENRDGLSTAEKFNSLEVTEAAMASGELPQTVLEDSENIMQSKPLLVGKKNGELVQPALRGHGRPSSMPGNPQDAKAVSSDSNPEHAQHLLSDVQPPAASVESDTGSKPGHMGSLTERAAEWTDEDEATLTQTVREAKKLVEEEVETFGLMWRSLDNDVEREIELENEDAHGGSEALDLARKMEIDRLEVETLKDQFDKETLSGMKIERARDLSTKIRSWDLIYVQKVIKDIQANREKREAKRELEKLEAEHKAAVDELDRKSAALEEAKRKANEADEKGGAEPAPIKFKDAVGRKFSFPFHLCNTWPGMEELVKQAFLHVDVIGPHVQEGHYDLIGPNGEIILPVVWDRIIEPGWDITMTMWPLDKAPPVSGPKLPWMSPNIKIVNAAPQQKKKSSSSSSKQNTSMLDFLLGKAPAKKKGPKRKSDKDDPGTPISRPDNGSDGDAENSEAERRNAADAAVINAASKQLAEIGAEFRVKWLPLCLDYIDAPPKDSKKREDEYRKLSEIVIQRVLLQLDGIETEGIQEIRQRRKELVRDTHEVLKRLGAAKASSEAEGEDAAEMSEKEEEEEEADGSERAARVQLQKLAQANAEFWPSMPNKPMDKAEETRKDTDMNIEDVARLNARNRPL</sequence>
<keyword evidence="2" id="KW-0677">Repeat</keyword>
<dbReference type="Gene3D" id="1.20.58.120">
    <property type="entry name" value="BAG domain"/>
    <property type="match status" value="1"/>
</dbReference>
<dbReference type="PANTHER" id="PTHR35391">
    <property type="entry name" value="C2H2-TYPE DOMAIN-CONTAINING PROTEIN-RELATED"/>
    <property type="match status" value="1"/>
</dbReference>
<feature type="domain" description="BAG" evidence="7">
    <location>
        <begin position="1482"/>
        <end position="1547"/>
    </location>
</feature>
<feature type="region of interest" description="Disordered" evidence="6">
    <location>
        <begin position="984"/>
        <end position="1003"/>
    </location>
</feature>
<dbReference type="Pfam" id="PF22893">
    <property type="entry name" value="ULD_2"/>
    <property type="match status" value="1"/>
</dbReference>
<organism evidence="8 9">
    <name type="scientific">Trichoderma gamsii</name>
    <dbReference type="NCBI Taxonomy" id="398673"/>
    <lineage>
        <taxon>Eukaryota</taxon>
        <taxon>Fungi</taxon>
        <taxon>Dikarya</taxon>
        <taxon>Ascomycota</taxon>
        <taxon>Pezizomycotina</taxon>
        <taxon>Sordariomycetes</taxon>
        <taxon>Hypocreomycetidae</taxon>
        <taxon>Hypocreales</taxon>
        <taxon>Hypocreaceae</taxon>
        <taxon>Trichoderma</taxon>
    </lineage>
</organism>
<feature type="region of interest" description="Disordered" evidence="6">
    <location>
        <begin position="1410"/>
        <end position="1452"/>
    </location>
</feature>
<feature type="region of interest" description="Disordered" evidence="6">
    <location>
        <begin position="1054"/>
        <end position="1110"/>
    </location>
</feature>
<dbReference type="InterPro" id="IPR058925">
    <property type="entry name" value="zf-C2H2_AcuF"/>
</dbReference>
<dbReference type="GO" id="GO:0006355">
    <property type="term" value="P:regulation of DNA-templated transcription"/>
    <property type="evidence" value="ECO:0007669"/>
    <property type="project" value="InterPro"/>
</dbReference>
<dbReference type="GO" id="GO:0051087">
    <property type="term" value="F:protein-folding chaperone binding"/>
    <property type="evidence" value="ECO:0007669"/>
    <property type="project" value="InterPro"/>
</dbReference>
<evidence type="ECO:0000313" key="9">
    <source>
        <dbReference type="Proteomes" id="UP000236546"/>
    </source>
</evidence>
<feature type="region of interest" description="Disordered" evidence="6">
    <location>
        <begin position="1544"/>
        <end position="1627"/>
    </location>
</feature>
<reference evidence="8 9" key="1">
    <citation type="submission" date="2017-02" db="EMBL/GenBank/DDBJ databases">
        <title>Genomes of Trichoderma spp. with biocontrol activity.</title>
        <authorList>
            <person name="Gardiner D."/>
            <person name="Kazan K."/>
            <person name="Vos C."/>
            <person name="Harvey P."/>
        </authorList>
    </citation>
    <scope>NUCLEOTIDE SEQUENCE [LARGE SCALE GENOMIC DNA]</scope>
    <source>
        <strain evidence="8 9">A5MH</strain>
    </source>
</reference>
<protein>
    <recommendedName>
        <fullName evidence="7">BAG domain-containing protein</fullName>
    </recommendedName>
</protein>
<feature type="compositionally biased region" description="Basic and acidic residues" evidence="6">
    <location>
        <begin position="580"/>
        <end position="599"/>
    </location>
</feature>
<proteinExistence type="predicted"/>
<feature type="compositionally biased region" description="Acidic residues" evidence="6">
    <location>
        <begin position="1552"/>
        <end position="1571"/>
    </location>
</feature>
<feature type="region of interest" description="Disordered" evidence="6">
    <location>
        <begin position="580"/>
        <end position="605"/>
    </location>
</feature>
<feature type="compositionally biased region" description="Basic and acidic residues" evidence="6">
    <location>
        <begin position="1599"/>
        <end position="1611"/>
    </location>
</feature>
<dbReference type="PANTHER" id="PTHR35391:SF7">
    <property type="entry name" value="C2H2-TYPE DOMAIN-CONTAINING PROTEIN"/>
    <property type="match status" value="1"/>
</dbReference>
<evidence type="ECO:0000313" key="8">
    <source>
        <dbReference type="EMBL" id="PNP44360.1"/>
    </source>
</evidence>
<dbReference type="SUPFAM" id="SSF63491">
    <property type="entry name" value="BAG domain"/>
    <property type="match status" value="1"/>
</dbReference>
<dbReference type="InterPro" id="IPR003103">
    <property type="entry name" value="BAG_domain"/>
</dbReference>
<keyword evidence="3 4" id="KW-0539">Nucleus</keyword>
<evidence type="ECO:0000256" key="3">
    <source>
        <dbReference type="ARBA" id="ARBA00023242"/>
    </source>
</evidence>
<dbReference type="InterPro" id="IPR003822">
    <property type="entry name" value="PAH"/>
</dbReference>
<evidence type="ECO:0000256" key="6">
    <source>
        <dbReference type="SAM" id="MobiDB-lite"/>
    </source>
</evidence>
<dbReference type="GO" id="GO:0005634">
    <property type="term" value="C:nucleus"/>
    <property type="evidence" value="ECO:0007669"/>
    <property type="project" value="UniProtKB-SubCell"/>
</dbReference>
<gene>
    <name evidence="8" type="ORF">TGAMA5MH_03966</name>
</gene>
<dbReference type="Pfam" id="PF02179">
    <property type="entry name" value="BAG"/>
    <property type="match status" value="1"/>
</dbReference>
<dbReference type="PROSITE" id="PS51477">
    <property type="entry name" value="PAH"/>
    <property type="match status" value="2"/>
</dbReference>
<dbReference type="FunFam" id="1.20.1160.11:FF:000003">
    <property type="entry name" value="Paired amphipathic helix SIN3-like protein"/>
    <property type="match status" value="1"/>
</dbReference>
<evidence type="ECO:0000256" key="2">
    <source>
        <dbReference type="ARBA" id="ARBA00022737"/>
    </source>
</evidence>
<evidence type="ECO:0000256" key="1">
    <source>
        <dbReference type="ARBA" id="ARBA00004123"/>
    </source>
</evidence>
<dbReference type="InterPro" id="IPR013087">
    <property type="entry name" value="Znf_C2H2_type"/>
</dbReference>
<dbReference type="Proteomes" id="UP000236546">
    <property type="component" value="Unassembled WGS sequence"/>
</dbReference>
<dbReference type="EMBL" id="MTYH01000035">
    <property type="protein sequence ID" value="PNP44360.1"/>
    <property type="molecule type" value="Genomic_DNA"/>
</dbReference>
<dbReference type="SMART" id="SM00264">
    <property type="entry name" value="BAG"/>
    <property type="match status" value="1"/>
</dbReference>
<dbReference type="SMART" id="SM00355">
    <property type="entry name" value="ZnF_C2H2"/>
    <property type="match status" value="6"/>
</dbReference>
<evidence type="ECO:0000259" key="7">
    <source>
        <dbReference type="PROSITE" id="PS51035"/>
    </source>
</evidence>
<comment type="subcellular location">
    <subcellularLocation>
        <location evidence="1 4">Nucleus</location>
    </subcellularLocation>
</comment>
<dbReference type="PROSITE" id="PS00028">
    <property type="entry name" value="ZINC_FINGER_C2H2_1"/>
    <property type="match status" value="2"/>
</dbReference>
<dbReference type="InterPro" id="IPR054464">
    <property type="entry name" value="ULD_fung"/>
</dbReference>
<dbReference type="SUPFAM" id="SSF47762">
    <property type="entry name" value="PAH2 domain"/>
    <property type="match status" value="2"/>
</dbReference>
<dbReference type="InterPro" id="IPR036600">
    <property type="entry name" value="PAH_sf"/>
</dbReference>
<comment type="caution">
    <text evidence="8">The sequence shown here is derived from an EMBL/GenBank/DDBJ whole genome shotgun (WGS) entry which is preliminary data.</text>
</comment>
<accession>A0A2K0TFQ4</accession>
<dbReference type="Gene3D" id="1.20.1160.11">
    <property type="entry name" value="Paired amphipathic helix"/>
    <property type="match status" value="2"/>
</dbReference>
<dbReference type="InterPro" id="IPR018810">
    <property type="entry name" value="UPF0662"/>
</dbReference>
<feature type="region of interest" description="Disordered" evidence="6">
    <location>
        <begin position="1"/>
        <end position="33"/>
    </location>
</feature>
<dbReference type="OrthoDB" id="20872at2759"/>